<name>A0A8B6BNE0_MYTGA</name>
<dbReference type="InterPro" id="IPR016181">
    <property type="entry name" value="Acyl_CoA_acyltransferase"/>
</dbReference>
<dbReference type="Gene3D" id="3.40.630.30">
    <property type="match status" value="1"/>
</dbReference>
<organism evidence="2 3">
    <name type="scientific">Mytilus galloprovincialis</name>
    <name type="common">Mediterranean mussel</name>
    <dbReference type="NCBI Taxonomy" id="29158"/>
    <lineage>
        <taxon>Eukaryota</taxon>
        <taxon>Metazoa</taxon>
        <taxon>Spiralia</taxon>
        <taxon>Lophotrochozoa</taxon>
        <taxon>Mollusca</taxon>
        <taxon>Bivalvia</taxon>
        <taxon>Autobranchia</taxon>
        <taxon>Pteriomorphia</taxon>
        <taxon>Mytilida</taxon>
        <taxon>Mytiloidea</taxon>
        <taxon>Mytilidae</taxon>
        <taxon>Mytilinae</taxon>
        <taxon>Mytilus</taxon>
    </lineage>
</organism>
<dbReference type="AlphaFoldDB" id="A0A8B6BNE0"/>
<dbReference type="OrthoDB" id="6050822at2759"/>
<evidence type="ECO:0000259" key="1">
    <source>
        <dbReference type="Pfam" id="PF00583"/>
    </source>
</evidence>
<dbReference type="EMBL" id="UYJE01000387">
    <property type="protein sequence ID" value="VDH92855.1"/>
    <property type="molecule type" value="Genomic_DNA"/>
</dbReference>
<feature type="domain" description="N-acetyltransferase" evidence="1">
    <location>
        <begin position="76"/>
        <end position="201"/>
    </location>
</feature>
<dbReference type="SUPFAM" id="SSF55729">
    <property type="entry name" value="Acyl-CoA N-acyltransferases (Nat)"/>
    <property type="match status" value="1"/>
</dbReference>
<keyword evidence="3" id="KW-1185">Reference proteome</keyword>
<dbReference type="GO" id="GO:0008080">
    <property type="term" value="F:N-acetyltransferase activity"/>
    <property type="evidence" value="ECO:0007669"/>
    <property type="project" value="TreeGrafter"/>
</dbReference>
<proteinExistence type="predicted"/>
<sequence length="237" mass="27342">MAHSDAWKTCLKPRKELEEVLDRVNKSIEIKDAHIELSTVARANELVGFLGEHFFPNETLSKSIGLEFDEDLRNDLLEFLNDNLSVIVVHNRTNEIIASAGLALEYDGMPEVQLANKKYALIMEYFRHRQDDMDVYKRFKCNKCVNIAFLCTHIQHRGKRLATTVFKAALDFAKELGSTPVYFHGEGSAHASQKIFENLEFEIIHRFKNEEYEVNGEVLFKNTGDVKDLICYVKEMH</sequence>
<protein>
    <recommendedName>
        <fullName evidence="1">N-acetyltransferase domain-containing protein</fullName>
    </recommendedName>
</protein>
<dbReference type="CDD" id="cd04301">
    <property type="entry name" value="NAT_SF"/>
    <property type="match status" value="1"/>
</dbReference>
<evidence type="ECO:0000313" key="3">
    <source>
        <dbReference type="Proteomes" id="UP000596742"/>
    </source>
</evidence>
<gene>
    <name evidence="2" type="ORF">MGAL_10B086993</name>
</gene>
<dbReference type="InterPro" id="IPR000182">
    <property type="entry name" value="GNAT_dom"/>
</dbReference>
<comment type="caution">
    <text evidence="2">The sequence shown here is derived from an EMBL/GenBank/DDBJ whole genome shotgun (WGS) entry which is preliminary data.</text>
</comment>
<dbReference type="Proteomes" id="UP000596742">
    <property type="component" value="Unassembled WGS sequence"/>
</dbReference>
<dbReference type="Pfam" id="PF00583">
    <property type="entry name" value="Acetyltransf_1"/>
    <property type="match status" value="1"/>
</dbReference>
<dbReference type="PANTHER" id="PTHR20905">
    <property type="entry name" value="N-ACETYLTRANSFERASE-RELATED"/>
    <property type="match status" value="1"/>
</dbReference>
<accession>A0A8B6BNE0</accession>
<evidence type="ECO:0000313" key="2">
    <source>
        <dbReference type="EMBL" id="VDH92855.1"/>
    </source>
</evidence>
<reference evidence="2" key="1">
    <citation type="submission" date="2018-11" db="EMBL/GenBank/DDBJ databases">
        <authorList>
            <person name="Alioto T."/>
            <person name="Alioto T."/>
        </authorList>
    </citation>
    <scope>NUCLEOTIDE SEQUENCE</scope>
</reference>
<dbReference type="PANTHER" id="PTHR20905:SF1">
    <property type="entry name" value="AT07410P-RELATED"/>
    <property type="match status" value="1"/>
</dbReference>